<keyword evidence="1" id="KW-1133">Transmembrane helix</keyword>
<gene>
    <name evidence="2" type="ORF">CB5_LOCUS7786</name>
</gene>
<dbReference type="PANTHER" id="PTHR47087:SF1">
    <property type="entry name" value="METHIONINE S-METHYLTRANSFERASE"/>
    <property type="match status" value="1"/>
</dbReference>
<dbReference type="EMBL" id="LR862144">
    <property type="protein sequence ID" value="CAD1824575.1"/>
    <property type="molecule type" value="Genomic_DNA"/>
</dbReference>
<keyword evidence="1" id="KW-0472">Membrane</keyword>
<dbReference type="PANTHER" id="PTHR47087">
    <property type="entry name" value="METHIONINE S-METHYLTRANSFERASE"/>
    <property type="match status" value="1"/>
</dbReference>
<evidence type="ECO:0000313" key="2">
    <source>
        <dbReference type="EMBL" id="CAD1824575.1"/>
    </source>
</evidence>
<keyword evidence="1" id="KW-0812">Transmembrane</keyword>
<dbReference type="AlphaFoldDB" id="A0A6V7P162"/>
<reference evidence="2" key="1">
    <citation type="submission" date="2020-07" db="EMBL/GenBank/DDBJ databases">
        <authorList>
            <person name="Lin J."/>
        </authorList>
    </citation>
    <scope>NUCLEOTIDE SEQUENCE</scope>
</reference>
<feature type="transmembrane region" description="Helical" evidence="1">
    <location>
        <begin position="160"/>
        <end position="177"/>
    </location>
</feature>
<sequence length="259" mass="29448">MSKMITENSSEEFLYSLSNYCALQGFVEDQFGLGLIARAVEEGIAVIKPMGFMIFNMGGRPGQGVCRRLFERRGFRITQLWQTKVMQLVCLCLFLSHYFSYVENLILEYYCLNEILQAADTDISALVEIEKNSRHRFEFFMGLVVISLFVHVLPGLMVNLVVVFLILCLCIVVNFAYQISMQVKKIFDFLKNGFREVGSSLDLSFDDDSVADEKIPFLAYLAGFLKENSLFLMSLPLAVCISETLLLGYEDISSHPTKH</sequence>
<organism evidence="2">
    <name type="scientific">Ananas comosus var. bracteatus</name>
    <name type="common">red pineapple</name>
    <dbReference type="NCBI Taxonomy" id="296719"/>
    <lineage>
        <taxon>Eukaryota</taxon>
        <taxon>Viridiplantae</taxon>
        <taxon>Streptophyta</taxon>
        <taxon>Embryophyta</taxon>
        <taxon>Tracheophyta</taxon>
        <taxon>Spermatophyta</taxon>
        <taxon>Magnoliopsida</taxon>
        <taxon>Liliopsida</taxon>
        <taxon>Poales</taxon>
        <taxon>Bromeliaceae</taxon>
        <taxon>Bromelioideae</taxon>
        <taxon>Ananas</taxon>
    </lineage>
</organism>
<protein>
    <submittedName>
        <fullName evidence="2">Uncharacterized protein</fullName>
    </submittedName>
</protein>
<accession>A0A6V7P162</accession>
<proteinExistence type="predicted"/>
<feature type="transmembrane region" description="Helical" evidence="1">
    <location>
        <begin position="137"/>
        <end position="154"/>
    </location>
</feature>
<name>A0A6V7P162_ANACO</name>
<evidence type="ECO:0000256" key="1">
    <source>
        <dbReference type="SAM" id="Phobius"/>
    </source>
</evidence>